<reference evidence="3" key="2">
    <citation type="journal article" date="2013" name="PLoS Genet.">
        <title>Comparative genome structure, secondary metabolite, and effector coding capacity across Cochliobolus pathogens.</title>
        <authorList>
            <person name="Condon B.J."/>
            <person name="Leng Y."/>
            <person name="Wu D."/>
            <person name="Bushley K.E."/>
            <person name="Ohm R.A."/>
            <person name="Otillar R."/>
            <person name="Martin J."/>
            <person name="Schackwitz W."/>
            <person name="Grimwood J."/>
            <person name="MohdZainudin N."/>
            <person name="Xue C."/>
            <person name="Wang R."/>
            <person name="Manning V.A."/>
            <person name="Dhillon B."/>
            <person name="Tu Z.J."/>
            <person name="Steffenson B.J."/>
            <person name="Salamov A."/>
            <person name="Sun H."/>
            <person name="Lowry S."/>
            <person name="LaButti K."/>
            <person name="Han J."/>
            <person name="Copeland A."/>
            <person name="Lindquist E."/>
            <person name="Barry K."/>
            <person name="Schmutz J."/>
            <person name="Baker S.E."/>
            <person name="Ciuffetti L.M."/>
            <person name="Grigoriev I.V."/>
            <person name="Zhong S."/>
            <person name="Turgeon B.G."/>
        </authorList>
    </citation>
    <scope>NUCLEOTIDE SEQUENCE [LARGE SCALE GENOMIC DNA]</scope>
    <source>
        <strain evidence="3">C5 / ATCC 48332 / race O</strain>
    </source>
</reference>
<evidence type="ECO:0000313" key="3">
    <source>
        <dbReference type="Proteomes" id="UP000016936"/>
    </source>
</evidence>
<organism evidence="2 3">
    <name type="scientific">Cochliobolus heterostrophus (strain C5 / ATCC 48332 / race O)</name>
    <name type="common">Southern corn leaf blight fungus</name>
    <name type="synonym">Bipolaris maydis</name>
    <dbReference type="NCBI Taxonomy" id="701091"/>
    <lineage>
        <taxon>Eukaryota</taxon>
        <taxon>Fungi</taxon>
        <taxon>Dikarya</taxon>
        <taxon>Ascomycota</taxon>
        <taxon>Pezizomycotina</taxon>
        <taxon>Dothideomycetes</taxon>
        <taxon>Pleosporomycetidae</taxon>
        <taxon>Pleosporales</taxon>
        <taxon>Pleosporineae</taxon>
        <taxon>Pleosporaceae</taxon>
        <taxon>Bipolaris</taxon>
    </lineage>
</organism>
<dbReference type="AlphaFoldDB" id="M2UJU9"/>
<reference evidence="2 3" key="1">
    <citation type="journal article" date="2012" name="PLoS Pathog.">
        <title>Diverse lifestyles and strategies of plant pathogenesis encoded in the genomes of eighteen Dothideomycetes fungi.</title>
        <authorList>
            <person name="Ohm R.A."/>
            <person name="Feau N."/>
            <person name="Henrissat B."/>
            <person name="Schoch C.L."/>
            <person name="Horwitz B.A."/>
            <person name="Barry K.W."/>
            <person name="Condon B.J."/>
            <person name="Copeland A.C."/>
            <person name="Dhillon B."/>
            <person name="Glaser F."/>
            <person name="Hesse C.N."/>
            <person name="Kosti I."/>
            <person name="LaButti K."/>
            <person name="Lindquist E.A."/>
            <person name="Lucas S."/>
            <person name="Salamov A.A."/>
            <person name="Bradshaw R.E."/>
            <person name="Ciuffetti L."/>
            <person name="Hamelin R.C."/>
            <person name="Kema G.H.J."/>
            <person name="Lawrence C."/>
            <person name="Scott J.A."/>
            <person name="Spatafora J.W."/>
            <person name="Turgeon B.G."/>
            <person name="de Wit P.J.G.M."/>
            <person name="Zhong S."/>
            <person name="Goodwin S.B."/>
            <person name="Grigoriev I.V."/>
        </authorList>
    </citation>
    <scope>NUCLEOTIDE SEQUENCE [LARGE SCALE GENOMIC DNA]</scope>
    <source>
        <strain evidence="3">C5 / ATCC 48332 / race O</strain>
    </source>
</reference>
<dbReference type="Proteomes" id="UP000016936">
    <property type="component" value="Unassembled WGS sequence"/>
</dbReference>
<evidence type="ECO:0000256" key="1">
    <source>
        <dbReference type="SAM" id="MobiDB-lite"/>
    </source>
</evidence>
<accession>M2UJU9</accession>
<feature type="region of interest" description="Disordered" evidence="1">
    <location>
        <begin position="29"/>
        <end position="57"/>
    </location>
</feature>
<sequence>MVGVSLDTLRGRKVMSGLRAQNAAQEQQLAGTMLPTPTSQNLNFPTASIQAPSHLTV</sequence>
<dbReference type="EMBL" id="KB445581">
    <property type="protein sequence ID" value="EMD88268.1"/>
    <property type="molecule type" value="Genomic_DNA"/>
</dbReference>
<keyword evidence="3" id="KW-1185">Reference proteome</keyword>
<protein>
    <submittedName>
        <fullName evidence="2">Uncharacterized protein</fullName>
    </submittedName>
</protein>
<gene>
    <name evidence="2" type="ORF">COCHEDRAFT_1023407</name>
</gene>
<evidence type="ECO:0000313" key="2">
    <source>
        <dbReference type="EMBL" id="EMD88268.1"/>
    </source>
</evidence>
<proteinExistence type="predicted"/>
<name>M2UJU9_COCH5</name>
<dbReference type="HOGENOM" id="CLU_2996386_0_0_1"/>